<accession>R0H7T3</accession>
<dbReference type="PROSITE" id="PS50144">
    <property type="entry name" value="MATH"/>
    <property type="match status" value="1"/>
</dbReference>
<organism evidence="4 5">
    <name type="scientific">Capsella rubella</name>
    <dbReference type="NCBI Taxonomy" id="81985"/>
    <lineage>
        <taxon>Eukaryota</taxon>
        <taxon>Viridiplantae</taxon>
        <taxon>Streptophyta</taxon>
        <taxon>Embryophyta</taxon>
        <taxon>Tracheophyta</taxon>
        <taxon>Spermatophyta</taxon>
        <taxon>Magnoliopsida</taxon>
        <taxon>eudicotyledons</taxon>
        <taxon>Gunneridae</taxon>
        <taxon>Pentapetalae</taxon>
        <taxon>rosids</taxon>
        <taxon>malvids</taxon>
        <taxon>Brassicales</taxon>
        <taxon>Brassicaceae</taxon>
        <taxon>Camelineae</taxon>
        <taxon>Capsella</taxon>
    </lineage>
</organism>
<feature type="coiled-coil region" evidence="2">
    <location>
        <begin position="247"/>
        <end position="274"/>
    </location>
</feature>
<keyword evidence="1 2" id="KW-0175">Coiled coil</keyword>
<sequence>MEKQVEKNFVWVIKNLSICNPKLSHSDPFVIAGSKWSLVAIPKGTNFEFFYQYMGVADDCCQSLTSTCRRHVKLRLTIVNGISQKRSLVTDSDIYFDENLPTRRYPTVAPPSNLLERDAGYLVRGQVTVVVEVVALEFIGTSGKSDKQSIDVNGFQVLPSQVKSVIRIFEKYPDIASEVRVKNPCLRTTYMNVVLGIIETLCQLPMELSDNDLDEASASVSYVAQCGFKVDWLKKKLAAVKAKKHQADTSKACLQDMEENMQLLNEKYLELKGLMEKVNASLLDTNVALSFNDVV</sequence>
<dbReference type="Proteomes" id="UP000029121">
    <property type="component" value="Unassembled WGS sequence"/>
</dbReference>
<dbReference type="AlphaFoldDB" id="R0H7T3"/>
<gene>
    <name evidence="4" type="ORF">CARUB_v10018705mg</name>
</gene>
<dbReference type="KEGG" id="crb:17884725"/>
<dbReference type="Gene3D" id="2.60.210.10">
    <property type="entry name" value="Apoptosis, Tumor Necrosis Factor Receptor Associated Protein 2, Chain A"/>
    <property type="match status" value="1"/>
</dbReference>
<evidence type="ECO:0000313" key="5">
    <source>
        <dbReference type="Proteomes" id="UP000029121"/>
    </source>
</evidence>
<evidence type="ECO:0000313" key="4">
    <source>
        <dbReference type="EMBL" id="EOA25374.1"/>
    </source>
</evidence>
<keyword evidence="5" id="KW-1185">Reference proteome</keyword>
<feature type="domain" description="MATH" evidence="3">
    <location>
        <begin position="6"/>
        <end position="133"/>
    </location>
</feature>
<dbReference type="InterPro" id="IPR008974">
    <property type="entry name" value="TRAF-like"/>
</dbReference>
<proteinExistence type="predicted"/>
<evidence type="ECO:0000256" key="2">
    <source>
        <dbReference type="SAM" id="Coils"/>
    </source>
</evidence>
<dbReference type="CDD" id="cd00121">
    <property type="entry name" value="MATH"/>
    <property type="match status" value="1"/>
</dbReference>
<dbReference type="eggNOG" id="KOG1987">
    <property type="taxonomic scope" value="Eukaryota"/>
</dbReference>
<dbReference type="OrthoDB" id="1109639at2759"/>
<dbReference type="STRING" id="81985.R0H7T3"/>
<dbReference type="InterPro" id="IPR050804">
    <property type="entry name" value="MCC"/>
</dbReference>
<protein>
    <recommendedName>
        <fullName evidence="3">MATH domain-containing protein</fullName>
    </recommendedName>
</protein>
<dbReference type="SUPFAM" id="SSF49599">
    <property type="entry name" value="TRAF domain-like"/>
    <property type="match status" value="1"/>
</dbReference>
<dbReference type="InterPro" id="IPR002083">
    <property type="entry name" value="MATH/TRAF_dom"/>
</dbReference>
<dbReference type="EMBL" id="KB870809">
    <property type="protein sequence ID" value="EOA25374.1"/>
    <property type="molecule type" value="Genomic_DNA"/>
</dbReference>
<dbReference type="Pfam" id="PF22486">
    <property type="entry name" value="MATH_2"/>
    <property type="match status" value="1"/>
</dbReference>
<evidence type="ECO:0000259" key="3">
    <source>
        <dbReference type="PROSITE" id="PS50144"/>
    </source>
</evidence>
<evidence type="ECO:0000256" key="1">
    <source>
        <dbReference type="ARBA" id="ARBA00023054"/>
    </source>
</evidence>
<name>R0H7T3_9BRAS</name>
<dbReference type="PANTHER" id="PTHR46236">
    <property type="entry name" value="TRAF-LIKE SUPERFAMILY PROTEIN"/>
    <property type="match status" value="1"/>
</dbReference>
<dbReference type="PANTHER" id="PTHR46236:SF4">
    <property type="entry name" value="MATH DOMAIN-CONTAINING PROTEIN"/>
    <property type="match status" value="1"/>
</dbReference>
<reference evidence="5" key="1">
    <citation type="journal article" date="2013" name="Nat. Genet.">
        <title>The Capsella rubella genome and the genomic consequences of rapid mating system evolution.</title>
        <authorList>
            <person name="Slotte T."/>
            <person name="Hazzouri K.M."/>
            <person name="Agren J.A."/>
            <person name="Koenig D."/>
            <person name="Maumus F."/>
            <person name="Guo Y.L."/>
            <person name="Steige K."/>
            <person name="Platts A.E."/>
            <person name="Escobar J.S."/>
            <person name="Newman L.K."/>
            <person name="Wang W."/>
            <person name="Mandakova T."/>
            <person name="Vello E."/>
            <person name="Smith L.M."/>
            <person name="Henz S.R."/>
            <person name="Steffen J."/>
            <person name="Takuno S."/>
            <person name="Brandvain Y."/>
            <person name="Coop G."/>
            <person name="Andolfatto P."/>
            <person name="Hu T.T."/>
            <person name="Blanchette M."/>
            <person name="Clark R.M."/>
            <person name="Quesneville H."/>
            <person name="Nordborg M."/>
            <person name="Gaut B.S."/>
            <person name="Lysak M.A."/>
            <person name="Jenkins J."/>
            <person name="Grimwood J."/>
            <person name="Chapman J."/>
            <person name="Prochnik S."/>
            <person name="Shu S."/>
            <person name="Rokhsar D."/>
            <person name="Schmutz J."/>
            <person name="Weigel D."/>
            <person name="Wright S.I."/>
        </authorList>
    </citation>
    <scope>NUCLEOTIDE SEQUENCE [LARGE SCALE GENOMIC DNA]</scope>
    <source>
        <strain evidence="5">cv. Monte Gargano</strain>
    </source>
</reference>